<organism evidence="2 3">
    <name type="scientific">Daphnia magna</name>
    <dbReference type="NCBI Taxonomy" id="35525"/>
    <lineage>
        <taxon>Eukaryota</taxon>
        <taxon>Metazoa</taxon>
        <taxon>Ecdysozoa</taxon>
        <taxon>Arthropoda</taxon>
        <taxon>Crustacea</taxon>
        <taxon>Branchiopoda</taxon>
        <taxon>Diplostraca</taxon>
        <taxon>Cladocera</taxon>
        <taxon>Anomopoda</taxon>
        <taxon>Daphniidae</taxon>
        <taxon>Daphnia</taxon>
    </lineage>
</organism>
<feature type="chain" id="PRO_5046340829" description="Ecdysteroid UDP-glucosyltransferase" evidence="1">
    <location>
        <begin position="22"/>
        <end position="127"/>
    </location>
</feature>
<keyword evidence="3" id="KW-1185">Reference proteome</keyword>
<dbReference type="Proteomes" id="UP001234178">
    <property type="component" value="Unassembled WGS sequence"/>
</dbReference>
<evidence type="ECO:0000256" key="1">
    <source>
        <dbReference type="SAM" id="SignalP"/>
    </source>
</evidence>
<evidence type="ECO:0000313" key="3">
    <source>
        <dbReference type="Proteomes" id="UP001234178"/>
    </source>
</evidence>
<name>A0ABR0B4L2_9CRUS</name>
<comment type="caution">
    <text evidence="2">The sequence shown here is derived from an EMBL/GenBank/DDBJ whole genome shotgun (WGS) entry which is preliminary data.</text>
</comment>
<proteinExistence type="predicted"/>
<keyword evidence="1" id="KW-0732">Signal</keyword>
<protein>
    <recommendedName>
        <fullName evidence="4">Ecdysteroid UDP-glucosyltransferase</fullName>
    </recommendedName>
</protein>
<feature type="signal peptide" evidence="1">
    <location>
        <begin position="1"/>
        <end position="21"/>
    </location>
</feature>
<evidence type="ECO:0008006" key="4">
    <source>
        <dbReference type="Google" id="ProtNLM"/>
    </source>
</evidence>
<evidence type="ECO:0000313" key="2">
    <source>
        <dbReference type="EMBL" id="KAK4036437.1"/>
    </source>
</evidence>
<dbReference type="EMBL" id="JAOYFB010000040">
    <property type="protein sequence ID" value="KAK4036437.1"/>
    <property type="molecule type" value="Genomic_DNA"/>
</dbReference>
<sequence>MRLQLITLVALSALAMESCMGERIVVLYPVGSKSHFYAVMPLLEELAERGHNVTIFSPFKGITKTIKGATEIFLASIAQKIDAIDIDWFAMQKQGSAQILSMMRLMTDLFRFRLRGNGDESGISKHH</sequence>
<accession>A0ABR0B4L2</accession>
<dbReference type="Gene3D" id="3.40.50.2000">
    <property type="entry name" value="Glycogen Phosphorylase B"/>
    <property type="match status" value="1"/>
</dbReference>
<gene>
    <name evidence="2" type="ORF">OUZ56_028492</name>
</gene>
<dbReference type="SUPFAM" id="SSF53756">
    <property type="entry name" value="UDP-Glycosyltransferase/glycogen phosphorylase"/>
    <property type="match status" value="1"/>
</dbReference>
<reference evidence="2 3" key="1">
    <citation type="journal article" date="2023" name="Nucleic Acids Res.">
        <title>The hologenome of Daphnia magna reveals possible DNA methylation and microbiome-mediated evolution of the host genome.</title>
        <authorList>
            <person name="Chaturvedi A."/>
            <person name="Li X."/>
            <person name="Dhandapani V."/>
            <person name="Marshall H."/>
            <person name="Kissane S."/>
            <person name="Cuenca-Cambronero M."/>
            <person name="Asole G."/>
            <person name="Calvet F."/>
            <person name="Ruiz-Romero M."/>
            <person name="Marangio P."/>
            <person name="Guigo R."/>
            <person name="Rago D."/>
            <person name="Mirbahai L."/>
            <person name="Eastwood N."/>
            <person name="Colbourne J.K."/>
            <person name="Zhou J."/>
            <person name="Mallon E."/>
            <person name="Orsini L."/>
        </authorList>
    </citation>
    <scope>NUCLEOTIDE SEQUENCE [LARGE SCALE GENOMIC DNA]</scope>
    <source>
        <strain evidence="2">LRV0_1</strain>
    </source>
</reference>